<dbReference type="PRINTS" id="PR01437">
    <property type="entry name" value="NUOXDRDTASE4"/>
</dbReference>
<evidence type="ECO:0000256" key="1">
    <source>
        <dbReference type="ARBA" id="ARBA00002378"/>
    </source>
</evidence>
<feature type="transmembrane region" description="Helical" evidence="8">
    <location>
        <begin position="6"/>
        <end position="25"/>
    </location>
</feature>
<dbReference type="GO" id="GO:0042773">
    <property type="term" value="P:ATP synthesis coupled electron transport"/>
    <property type="evidence" value="ECO:0007669"/>
    <property type="project" value="InterPro"/>
</dbReference>
<evidence type="ECO:0000256" key="4">
    <source>
        <dbReference type="ARBA" id="ARBA00022692"/>
    </source>
</evidence>
<dbReference type="NCBIfam" id="NF004499">
    <property type="entry name" value="PRK05846.1-3"/>
    <property type="match status" value="1"/>
</dbReference>
<evidence type="ECO:0000256" key="3">
    <source>
        <dbReference type="ARBA" id="ARBA00009025"/>
    </source>
</evidence>
<evidence type="ECO:0000256" key="8">
    <source>
        <dbReference type="SAM" id="Phobius"/>
    </source>
</evidence>
<dbReference type="eggNOG" id="COG1008">
    <property type="taxonomic scope" value="Bacteria"/>
</dbReference>
<dbReference type="PANTHER" id="PTHR43507:SF1">
    <property type="entry name" value="NADH-UBIQUINONE OXIDOREDUCTASE CHAIN 4"/>
    <property type="match status" value="1"/>
</dbReference>
<dbReference type="PANTHER" id="PTHR43507">
    <property type="entry name" value="NADH-UBIQUINONE OXIDOREDUCTASE CHAIN 4"/>
    <property type="match status" value="1"/>
</dbReference>
<dbReference type="RefSeq" id="WP_058124591.1">
    <property type="nucleotide sequence ID" value="NZ_CYRX01000033.1"/>
</dbReference>
<dbReference type="Pfam" id="PF00361">
    <property type="entry name" value="Proton_antipo_M"/>
    <property type="match status" value="1"/>
</dbReference>
<keyword evidence="4 7" id="KW-0812">Transmembrane</keyword>
<feature type="transmembrane region" description="Helical" evidence="8">
    <location>
        <begin position="167"/>
        <end position="187"/>
    </location>
</feature>
<dbReference type="GO" id="GO:0012505">
    <property type="term" value="C:endomembrane system"/>
    <property type="evidence" value="ECO:0007669"/>
    <property type="project" value="UniProtKB-SubCell"/>
</dbReference>
<dbReference type="NCBIfam" id="TIGR01972">
    <property type="entry name" value="NDH_I_M"/>
    <property type="match status" value="1"/>
</dbReference>
<dbReference type="InterPro" id="IPR003918">
    <property type="entry name" value="NADH_UbQ_OxRdtase"/>
</dbReference>
<feature type="transmembrane region" description="Helical" evidence="8">
    <location>
        <begin position="253"/>
        <end position="273"/>
    </location>
</feature>
<dbReference type="GO" id="GO:0048039">
    <property type="term" value="F:ubiquinone binding"/>
    <property type="evidence" value="ECO:0007669"/>
    <property type="project" value="TreeGrafter"/>
</dbReference>
<evidence type="ECO:0000259" key="9">
    <source>
        <dbReference type="Pfam" id="PF00361"/>
    </source>
</evidence>
<feature type="transmembrane region" description="Helical" evidence="8">
    <location>
        <begin position="111"/>
        <end position="129"/>
    </location>
</feature>
<dbReference type="NCBIfam" id="NF004501">
    <property type="entry name" value="PRK05846.1-5"/>
    <property type="match status" value="1"/>
</dbReference>
<sequence length="516" mass="56730">MENNLLSFITFTPLLGALILALFLRGDDAAAQRNAKWLALGATVFTFLFSIGLLTGFDAQNTDFQFVEERTWLLGLTYKMGVDGISVLFVMLTTFLMPLVIAACWDVTHRVKDYMIALLILETLMIGVFCALDLILFYVFFEAGLIPMFLIIGIWGGKNRIYASFKFFLYTLLGSVLMLVAMVAMYVDAGTTDIPTLLTHTFATESFSVLGIHVIGGLQTMMWLAFFASFAVKMPMWPVHTWLPDAHVQAPTAGSVVLAAILLKMGGYGFLRFSLPMFPVASDLLAPMVMWLSVIAIIYTSLVALVQDDMKKLIAYSSVAHMGYVTAGIFTANQQGIDGAIFQMISHGFVSGALFLCVGVIYDRMHTREIDAYGGLVNRMPAYALVFMLFTMANVGLPGTSGFIGEFLVLMGLFQYNTWIAMFATTGVILSACYALWLYRRVVWGDLIKESLKSITDMTMRERAIFAPLIVMTILFGVYPAPILDIIGPSVEALVADYQTATLVTDTVTAVAAASQ</sequence>
<feature type="transmembrane region" description="Helical" evidence="8">
    <location>
        <begin position="382"/>
        <end position="404"/>
    </location>
</feature>
<feature type="transmembrane region" description="Helical" evidence="8">
    <location>
        <begin position="344"/>
        <end position="362"/>
    </location>
</feature>
<comment type="subcellular location">
    <subcellularLocation>
        <location evidence="2">Endomembrane system</location>
        <topology evidence="2">Multi-pass membrane protein</topology>
    </subcellularLocation>
    <subcellularLocation>
        <location evidence="7">Membrane</location>
        <topology evidence="7">Multi-pass membrane protein</topology>
    </subcellularLocation>
</comment>
<evidence type="ECO:0000313" key="10">
    <source>
        <dbReference type="EMBL" id="CUH62055.1"/>
    </source>
</evidence>
<evidence type="ECO:0000256" key="5">
    <source>
        <dbReference type="ARBA" id="ARBA00022989"/>
    </source>
</evidence>
<feature type="transmembrane region" description="Helical" evidence="8">
    <location>
        <begin position="285"/>
        <end position="306"/>
    </location>
</feature>
<dbReference type="EC" id="1.6.5.11" evidence="10"/>
<dbReference type="EMBL" id="CYRX01000033">
    <property type="protein sequence ID" value="CUH62055.1"/>
    <property type="molecule type" value="Genomic_DNA"/>
</dbReference>
<feature type="transmembrane region" description="Helical" evidence="8">
    <location>
        <begin position="416"/>
        <end position="439"/>
    </location>
</feature>
<dbReference type="AlphaFoldDB" id="A0A0P1F307"/>
<comment type="similarity">
    <text evidence="3">Belongs to the complex I subunit 4 family.</text>
</comment>
<dbReference type="STRING" id="266809.PM03_02250"/>
<feature type="transmembrane region" description="Helical" evidence="8">
    <location>
        <begin position="460"/>
        <end position="479"/>
    </location>
</feature>
<comment type="function">
    <text evidence="1">NDH-1 shuttles electrons from NADH, via FMN and iron-sulfur (Fe-S) centers, to quinones in the respiratory chain. The immediate electron acceptor for the enzyme in this species is believed to be ubiquinone. Couples the redox reaction to proton translocation (for every two electrons transferred, four hydrogen ions are translocated across the cytoplasmic membrane), and thus conserves the redox energy in a proton gradient.</text>
</comment>
<dbReference type="GO" id="GO:0016020">
    <property type="term" value="C:membrane"/>
    <property type="evidence" value="ECO:0007669"/>
    <property type="project" value="UniProtKB-SubCell"/>
</dbReference>
<feature type="transmembrane region" description="Helical" evidence="8">
    <location>
        <begin position="37"/>
        <end position="57"/>
    </location>
</feature>
<dbReference type="GO" id="GO:0008137">
    <property type="term" value="F:NADH dehydrogenase (ubiquinone) activity"/>
    <property type="evidence" value="ECO:0007669"/>
    <property type="project" value="InterPro"/>
</dbReference>
<feature type="transmembrane region" description="Helical" evidence="8">
    <location>
        <begin position="135"/>
        <end position="155"/>
    </location>
</feature>
<reference evidence="10 11" key="1">
    <citation type="submission" date="2015-09" db="EMBL/GenBank/DDBJ databases">
        <authorList>
            <consortium name="Swine Surveillance"/>
        </authorList>
    </citation>
    <scope>NUCLEOTIDE SEQUENCE [LARGE SCALE GENOMIC DNA]</scope>
    <source>
        <strain evidence="10 11">CECT 5294</strain>
    </source>
</reference>
<evidence type="ECO:0000256" key="6">
    <source>
        <dbReference type="ARBA" id="ARBA00023136"/>
    </source>
</evidence>
<evidence type="ECO:0000313" key="11">
    <source>
        <dbReference type="Proteomes" id="UP000051298"/>
    </source>
</evidence>
<feature type="transmembrane region" description="Helical" evidence="8">
    <location>
        <begin position="207"/>
        <end position="232"/>
    </location>
</feature>
<protein>
    <submittedName>
        <fullName evidence="10">NADH-quinone oxidoreductase subunit M</fullName>
        <ecNumber evidence="10">1.6.5.11</ecNumber>
    </submittedName>
</protein>
<feature type="domain" description="NADH:quinone oxidoreductase/Mrp antiporter transmembrane" evidence="9">
    <location>
        <begin position="131"/>
        <end position="429"/>
    </location>
</feature>
<evidence type="ECO:0000256" key="2">
    <source>
        <dbReference type="ARBA" id="ARBA00004127"/>
    </source>
</evidence>
<dbReference type="GO" id="GO:0015990">
    <property type="term" value="P:electron transport coupled proton transport"/>
    <property type="evidence" value="ECO:0007669"/>
    <property type="project" value="TreeGrafter"/>
</dbReference>
<organism evidence="10 11">
    <name type="scientific">Thalassobacter stenotrophicus</name>
    <dbReference type="NCBI Taxonomy" id="266809"/>
    <lineage>
        <taxon>Bacteria</taxon>
        <taxon>Pseudomonadati</taxon>
        <taxon>Pseudomonadota</taxon>
        <taxon>Alphaproteobacteria</taxon>
        <taxon>Rhodobacterales</taxon>
        <taxon>Roseobacteraceae</taxon>
        <taxon>Thalassobacter</taxon>
    </lineage>
</organism>
<feature type="transmembrane region" description="Helical" evidence="8">
    <location>
        <begin position="313"/>
        <end position="332"/>
    </location>
</feature>
<name>A0A0P1F307_9RHOB</name>
<keyword evidence="6 8" id="KW-0472">Membrane</keyword>
<accession>A0A0P1F307</accession>
<dbReference type="GO" id="GO:0003954">
    <property type="term" value="F:NADH dehydrogenase activity"/>
    <property type="evidence" value="ECO:0007669"/>
    <property type="project" value="TreeGrafter"/>
</dbReference>
<feature type="transmembrane region" description="Helical" evidence="8">
    <location>
        <begin position="84"/>
        <end position="104"/>
    </location>
</feature>
<keyword evidence="10" id="KW-0560">Oxidoreductase</keyword>
<evidence type="ECO:0000256" key="7">
    <source>
        <dbReference type="RuleBase" id="RU000320"/>
    </source>
</evidence>
<proteinExistence type="inferred from homology"/>
<dbReference type="InterPro" id="IPR001750">
    <property type="entry name" value="ND/Mrp_TM"/>
</dbReference>
<dbReference type="InterPro" id="IPR010227">
    <property type="entry name" value="NADH_Q_OxRdtase_chainM/4"/>
</dbReference>
<keyword evidence="5 8" id="KW-1133">Transmembrane helix</keyword>
<gene>
    <name evidence="10" type="primary">nuoM</name>
    <name evidence="10" type="ORF">THS5294_03369</name>
</gene>
<dbReference type="Proteomes" id="UP000051298">
    <property type="component" value="Unassembled WGS sequence"/>
</dbReference>